<dbReference type="InterPro" id="IPR008271">
    <property type="entry name" value="Ser/Thr_kinase_AS"/>
</dbReference>
<dbReference type="GO" id="GO:0008236">
    <property type="term" value="F:serine-type peptidase activity"/>
    <property type="evidence" value="ECO:0007669"/>
    <property type="project" value="UniProtKB-KW"/>
</dbReference>
<dbReference type="SUPFAM" id="SSF82171">
    <property type="entry name" value="DPP6 N-terminal domain-like"/>
    <property type="match status" value="1"/>
</dbReference>
<reference evidence="17 18" key="1">
    <citation type="journal article" date="2012" name="PLoS Pathog.">
        <title>Diverse lifestyles and strategies of plant pathogenesis encoded in the genomes of eighteen Dothideomycetes fungi.</title>
        <authorList>
            <person name="Ohm R.A."/>
            <person name="Feau N."/>
            <person name="Henrissat B."/>
            <person name="Schoch C.L."/>
            <person name="Horwitz B.A."/>
            <person name="Barry K.W."/>
            <person name="Condon B.J."/>
            <person name="Copeland A.C."/>
            <person name="Dhillon B."/>
            <person name="Glaser F."/>
            <person name="Hesse C.N."/>
            <person name="Kosti I."/>
            <person name="LaButti K."/>
            <person name="Lindquist E.A."/>
            <person name="Lucas S."/>
            <person name="Salamov A.A."/>
            <person name="Bradshaw R.E."/>
            <person name="Ciuffetti L."/>
            <person name="Hamelin R.C."/>
            <person name="Kema G.H.J."/>
            <person name="Lawrence C."/>
            <person name="Scott J.A."/>
            <person name="Spatafora J.W."/>
            <person name="Turgeon B.G."/>
            <person name="de Wit P.J.G.M."/>
            <person name="Zhong S."/>
            <person name="Goodwin S.B."/>
            <person name="Grigoriev I.V."/>
        </authorList>
    </citation>
    <scope>NUCLEOTIDE SEQUENCE [LARGE SCALE GENOMIC DNA]</scope>
    <source>
        <strain evidence="17 18">CIRAD86</strain>
    </source>
</reference>
<keyword evidence="5" id="KW-0808">Transferase</keyword>
<name>M2YP92_PSEFD</name>
<dbReference type="GeneID" id="19336722"/>
<feature type="compositionally biased region" description="Basic residues" evidence="15">
    <location>
        <begin position="104"/>
        <end position="113"/>
    </location>
</feature>
<dbReference type="EC" id="2.7.11.1" evidence="2"/>
<protein>
    <recommendedName>
        <fullName evidence="2">non-specific serine/threonine protein kinase</fullName>
        <ecNumber evidence="2">2.7.11.1</ecNumber>
    </recommendedName>
    <alternativeName>
        <fullName evidence="11">Dipeptidyl-peptidase V</fullName>
    </alternativeName>
</protein>
<comment type="similarity">
    <text evidence="1">Belongs to the peptidase S9C family.</text>
</comment>
<evidence type="ECO:0000256" key="14">
    <source>
        <dbReference type="PROSITE-ProRule" id="PRU10141"/>
    </source>
</evidence>
<keyword evidence="6 14" id="KW-0547">Nucleotide-binding</keyword>
<evidence type="ECO:0000256" key="3">
    <source>
        <dbReference type="ARBA" id="ARBA00022527"/>
    </source>
</evidence>
<evidence type="ECO:0000256" key="10">
    <source>
        <dbReference type="ARBA" id="ARBA00022840"/>
    </source>
</evidence>
<dbReference type="PROSITE" id="PS00108">
    <property type="entry name" value="PROTEIN_KINASE_ST"/>
    <property type="match status" value="1"/>
</dbReference>
<dbReference type="eggNOG" id="KOG2100">
    <property type="taxonomic scope" value="Eukaryota"/>
</dbReference>
<evidence type="ECO:0000313" key="17">
    <source>
        <dbReference type="EMBL" id="EME79580.1"/>
    </source>
</evidence>
<dbReference type="PROSITE" id="PS50011">
    <property type="entry name" value="PROTEIN_KINASE_DOM"/>
    <property type="match status" value="1"/>
</dbReference>
<evidence type="ECO:0000256" key="2">
    <source>
        <dbReference type="ARBA" id="ARBA00012513"/>
    </source>
</evidence>
<dbReference type="SUPFAM" id="SSF56112">
    <property type="entry name" value="Protein kinase-like (PK-like)"/>
    <property type="match status" value="1"/>
</dbReference>
<feature type="compositionally biased region" description="Basic and acidic residues" evidence="15">
    <location>
        <begin position="320"/>
        <end position="329"/>
    </location>
</feature>
<comment type="catalytic activity">
    <reaction evidence="13">
        <text>L-seryl-[protein] + ATP = O-phospho-L-seryl-[protein] + ADP + H(+)</text>
        <dbReference type="Rhea" id="RHEA:17989"/>
        <dbReference type="Rhea" id="RHEA-COMP:9863"/>
        <dbReference type="Rhea" id="RHEA-COMP:11604"/>
        <dbReference type="ChEBI" id="CHEBI:15378"/>
        <dbReference type="ChEBI" id="CHEBI:29999"/>
        <dbReference type="ChEBI" id="CHEBI:30616"/>
        <dbReference type="ChEBI" id="CHEBI:83421"/>
        <dbReference type="ChEBI" id="CHEBI:456216"/>
        <dbReference type="EC" id="2.7.11.1"/>
    </reaction>
</comment>
<evidence type="ECO:0000259" key="16">
    <source>
        <dbReference type="PROSITE" id="PS50011"/>
    </source>
</evidence>
<dbReference type="FunFam" id="3.40.50.1820:FF:000028">
    <property type="entry name" value="S9 family peptidase"/>
    <property type="match status" value="1"/>
</dbReference>
<evidence type="ECO:0000256" key="5">
    <source>
        <dbReference type="ARBA" id="ARBA00022679"/>
    </source>
</evidence>
<dbReference type="GO" id="GO:0004674">
    <property type="term" value="F:protein serine/threonine kinase activity"/>
    <property type="evidence" value="ECO:0007669"/>
    <property type="project" value="UniProtKB-KW"/>
</dbReference>
<dbReference type="STRING" id="383855.M2YP92"/>
<dbReference type="Proteomes" id="UP000016932">
    <property type="component" value="Unassembled WGS sequence"/>
</dbReference>
<dbReference type="InterPro" id="IPR052239">
    <property type="entry name" value="Ser/Thr-specific_kinases"/>
</dbReference>
<evidence type="ECO:0000256" key="15">
    <source>
        <dbReference type="SAM" id="MobiDB-lite"/>
    </source>
</evidence>
<evidence type="ECO:0000256" key="13">
    <source>
        <dbReference type="ARBA" id="ARBA00048679"/>
    </source>
</evidence>
<feature type="binding site" evidence="14">
    <location>
        <position position="203"/>
    </location>
    <ligand>
        <name>ATP</name>
        <dbReference type="ChEBI" id="CHEBI:30616"/>
    </ligand>
</feature>
<feature type="region of interest" description="Disordered" evidence="15">
    <location>
        <begin position="304"/>
        <end position="362"/>
    </location>
</feature>
<evidence type="ECO:0000256" key="9">
    <source>
        <dbReference type="ARBA" id="ARBA00022825"/>
    </source>
</evidence>
<comment type="catalytic activity">
    <reaction evidence="12">
        <text>L-threonyl-[protein] + ATP = O-phospho-L-threonyl-[protein] + ADP + H(+)</text>
        <dbReference type="Rhea" id="RHEA:46608"/>
        <dbReference type="Rhea" id="RHEA-COMP:11060"/>
        <dbReference type="Rhea" id="RHEA-COMP:11605"/>
        <dbReference type="ChEBI" id="CHEBI:15378"/>
        <dbReference type="ChEBI" id="CHEBI:30013"/>
        <dbReference type="ChEBI" id="CHEBI:30616"/>
        <dbReference type="ChEBI" id="CHEBI:61977"/>
        <dbReference type="ChEBI" id="CHEBI:456216"/>
        <dbReference type="EC" id="2.7.11.1"/>
    </reaction>
</comment>
<keyword evidence="10 14" id="KW-0067">ATP-binding</keyword>
<evidence type="ECO:0000256" key="6">
    <source>
        <dbReference type="ARBA" id="ARBA00022741"/>
    </source>
</evidence>
<sequence length="1422" mass="156581">MPFTPMREEAPPWRFTTLAFLVGIHRPRGSSGPFRLPRVIRRTVRRPLKLETQSQSRGKGHSACSFASLRGGSEVDGVTRRRELSPSGQGWAVWDKGSCQLSSARRRRRRRRGQTSASGRLRKKTCARDALDKMSSPTLVEQFSHYVLDGFWQLGNCFNCFPSTPSLKINGRSFKILRLLGEGGFSYVYLVQSPGDPTLYALKKIRCPFGQESVAQALKEVEAYSLFTPHPNIIHAIDHSVESERGDPANKTVYILLPYYRRGNLQDAINANLVNRARFPERRLMVLFRGVCRALKAMHQYRVKGGVPGGEASRKKAKKVRQEAARADAEAEEEVVHANQSRRRSQKEDDDEDDAQAPLMDGEVVAAQDGVPEGGMRSYAHRDIKPGNIMISDTGTQPILMDLGSLAPSPTPITSRALALQVQDQAAEHSTMPYRAPELFDVKTGTVIDTKVDIWSLGCTLYACLVGKSPFEARSEETGGSLSLCVLGGDWRFPDEGPAEAKRGKQRVSDVAPAAPKEDSISEAVKEPEHRPDIDQLISMVEEVVAALPDDGDAALDMEIRCVMTRSLTVRPTTSPVLYSTCTCLSLALREGCKYLHGCPASLPESTHQGRGVDAGHLDVHSSKESALSEPSFLLLSAPLRSAPPRPAPMVKRAMKFTPKVLLSAPRRSAGVPSPHGTHVLYTLSTYSFESHSKTTELRVLTVQSGDSQELAKDDDISDLNWLDDDTFACLQAEKDGTTSLCIASLSDVVKKPTRGHGHYTAGKIPGPASNLKVKQLDDHNYAVVVSASVSPDGSMYNPEKAPKTHSTAKLYSSLYVRHWDKWAAKEKNALWYGQISRKSHGGKFKLSDLSNPIPGGLECPIQPFGGTDNFDLSKNAIIFVSKDPHVNPALNTKVGKKSGRQENENVYIVQVGDWASKKTSLMQQVIVPGFQGAASSPVFSQDGTKAAFLMMKTRGYEADKNHIWVLPDLSGPDLTPLRAFAETEMGDWDRSPGSIVWSYDGKHLLATAEEYGTGKLFQISGDLIRQDPRILTHRGYIGDVRPLPDGRIFVTGSSLSDNSFYAIVDPLIAPHPGRPQTDALLAWTHSNSQDGSKFGLKRGQISSIWTPANNPRINEEVHSIVVYPSDYDRTKTYPVAYLIHGGPQGAWGDSWSTRWNPAVFAEQGYIVIAINPTGSTGYGQAFTDAIRRNWGGDPYQDIVNVFNWAKANIPEADHNRAVALGASYGGYMMNWIQGHDLGRQFKALVCHDGITSFTGGMLATEELYFPFYDLGGTPWYNPGFKPAPGEPESASAQGHTNFGAASTSAWRQWDPSEHFANWSTPQLVIHSSKDYRLTIAEGLTAFNVLQARGVESKFLTFPDENHWVLNPENSLVWHKVVLNWINHYAGLPPYAEEDENSDEFFGGLRESEEIVEMEGSGMVST</sequence>
<dbReference type="EMBL" id="KB446562">
    <property type="protein sequence ID" value="EME79580.1"/>
    <property type="molecule type" value="Genomic_DNA"/>
</dbReference>
<feature type="compositionally biased region" description="Basic and acidic residues" evidence="15">
    <location>
        <begin position="516"/>
        <end position="528"/>
    </location>
</feature>
<evidence type="ECO:0000256" key="4">
    <source>
        <dbReference type="ARBA" id="ARBA00022670"/>
    </source>
</evidence>
<dbReference type="InterPro" id="IPR000719">
    <property type="entry name" value="Prot_kinase_dom"/>
</dbReference>
<dbReference type="FunFam" id="3.30.200.20:FF:000374">
    <property type="entry name" value="Serine/threonine protein kinase"/>
    <property type="match status" value="1"/>
</dbReference>
<dbReference type="VEuPathDB" id="FungiDB:MYCFIDRAFT_208836"/>
<dbReference type="SMART" id="SM00220">
    <property type="entry name" value="S_TKc"/>
    <property type="match status" value="1"/>
</dbReference>
<evidence type="ECO:0000256" key="12">
    <source>
        <dbReference type="ARBA" id="ARBA00047899"/>
    </source>
</evidence>
<organism evidence="17 18">
    <name type="scientific">Pseudocercospora fijiensis (strain CIRAD86)</name>
    <name type="common">Black leaf streak disease fungus</name>
    <name type="synonym">Mycosphaerella fijiensis</name>
    <dbReference type="NCBI Taxonomy" id="383855"/>
    <lineage>
        <taxon>Eukaryota</taxon>
        <taxon>Fungi</taxon>
        <taxon>Dikarya</taxon>
        <taxon>Ascomycota</taxon>
        <taxon>Pezizomycotina</taxon>
        <taxon>Dothideomycetes</taxon>
        <taxon>Dothideomycetidae</taxon>
        <taxon>Mycosphaerellales</taxon>
        <taxon>Mycosphaerellaceae</taxon>
        <taxon>Pseudocercospora</taxon>
    </lineage>
</organism>
<dbReference type="Gene3D" id="2.120.10.30">
    <property type="entry name" value="TolB, C-terminal domain"/>
    <property type="match status" value="1"/>
</dbReference>
<dbReference type="InterPro" id="IPR017441">
    <property type="entry name" value="Protein_kinase_ATP_BS"/>
</dbReference>
<dbReference type="Gene3D" id="1.10.510.10">
    <property type="entry name" value="Transferase(Phosphotransferase) domain 1"/>
    <property type="match status" value="2"/>
</dbReference>
<evidence type="ECO:0000256" key="7">
    <source>
        <dbReference type="ARBA" id="ARBA00022777"/>
    </source>
</evidence>
<keyword evidence="8" id="KW-0378">Hydrolase</keyword>
<dbReference type="GO" id="GO:0005773">
    <property type="term" value="C:vacuole"/>
    <property type="evidence" value="ECO:0007669"/>
    <property type="project" value="GOC"/>
</dbReference>
<evidence type="ECO:0000256" key="1">
    <source>
        <dbReference type="ARBA" id="ARBA00010040"/>
    </source>
</evidence>
<evidence type="ECO:0000256" key="11">
    <source>
        <dbReference type="ARBA" id="ARBA00032829"/>
    </source>
</evidence>
<dbReference type="GO" id="GO:0006624">
    <property type="term" value="P:vacuolar protein processing"/>
    <property type="evidence" value="ECO:0007669"/>
    <property type="project" value="TreeGrafter"/>
</dbReference>
<dbReference type="OrthoDB" id="416344at2759"/>
<keyword evidence="18" id="KW-1185">Reference proteome</keyword>
<dbReference type="SUPFAM" id="SSF53474">
    <property type="entry name" value="alpha/beta-Hydrolases"/>
    <property type="match status" value="1"/>
</dbReference>
<dbReference type="Pfam" id="PF00069">
    <property type="entry name" value="Pkinase"/>
    <property type="match status" value="2"/>
</dbReference>
<evidence type="ECO:0000313" key="18">
    <source>
        <dbReference type="Proteomes" id="UP000016932"/>
    </source>
</evidence>
<dbReference type="InterPro" id="IPR029058">
    <property type="entry name" value="AB_hydrolase_fold"/>
</dbReference>
<dbReference type="RefSeq" id="XP_007930260.1">
    <property type="nucleotide sequence ID" value="XM_007932069.1"/>
</dbReference>
<evidence type="ECO:0000256" key="8">
    <source>
        <dbReference type="ARBA" id="ARBA00022801"/>
    </source>
</evidence>
<proteinExistence type="inferred from homology"/>
<dbReference type="GO" id="GO:0032889">
    <property type="term" value="P:regulation of vacuole fusion, non-autophagic"/>
    <property type="evidence" value="ECO:0007669"/>
    <property type="project" value="TreeGrafter"/>
</dbReference>
<dbReference type="InterPro" id="IPR011009">
    <property type="entry name" value="Kinase-like_dom_sf"/>
</dbReference>
<dbReference type="HOGENOM" id="CLU_252992_0_0_1"/>
<dbReference type="eggNOG" id="KOG2345">
    <property type="taxonomic scope" value="Eukaryota"/>
</dbReference>
<dbReference type="Gene3D" id="3.40.50.1820">
    <property type="entry name" value="alpha/beta hydrolase"/>
    <property type="match status" value="1"/>
</dbReference>
<feature type="region of interest" description="Disordered" evidence="15">
    <location>
        <begin position="496"/>
        <end position="528"/>
    </location>
</feature>
<feature type="domain" description="Protein kinase" evidence="16">
    <location>
        <begin position="174"/>
        <end position="545"/>
    </location>
</feature>
<accession>M2YP92</accession>
<dbReference type="FunFam" id="1.10.510.10:FF:000550">
    <property type="entry name" value="Serine/threonine kinase 16"/>
    <property type="match status" value="1"/>
</dbReference>
<dbReference type="KEGG" id="pfj:MYCFIDRAFT_208836"/>
<keyword evidence="4" id="KW-0645">Protease</keyword>
<dbReference type="InterPro" id="IPR001375">
    <property type="entry name" value="Peptidase_S9_cat"/>
</dbReference>
<dbReference type="InterPro" id="IPR011042">
    <property type="entry name" value="6-blade_b-propeller_TolB-like"/>
</dbReference>
<keyword evidence="3" id="KW-0723">Serine/threonine-protein kinase</keyword>
<keyword evidence="7" id="KW-0418">Kinase</keyword>
<feature type="region of interest" description="Disordered" evidence="15">
    <location>
        <begin position="104"/>
        <end position="123"/>
    </location>
</feature>
<dbReference type="Pfam" id="PF00326">
    <property type="entry name" value="Peptidase_S9"/>
    <property type="match status" value="2"/>
</dbReference>
<dbReference type="GO" id="GO:0005524">
    <property type="term" value="F:ATP binding"/>
    <property type="evidence" value="ECO:0007669"/>
    <property type="project" value="UniProtKB-UniRule"/>
</dbReference>
<dbReference type="GO" id="GO:0005794">
    <property type="term" value="C:Golgi apparatus"/>
    <property type="evidence" value="ECO:0007669"/>
    <property type="project" value="TreeGrafter"/>
</dbReference>
<dbReference type="PROSITE" id="PS00107">
    <property type="entry name" value="PROTEIN_KINASE_ATP"/>
    <property type="match status" value="1"/>
</dbReference>
<dbReference type="PANTHER" id="PTHR45998">
    <property type="entry name" value="SERINE/THREONINE-PROTEIN KINASE 16"/>
    <property type="match status" value="1"/>
</dbReference>
<dbReference type="PANTHER" id="PTHR45998:SF2">
    <property type="entry name" value="SERINE_THREONINE-PROTEIN KINASE 16"/>
    <property type="match status" value="1"/>
</dbReference>
<gene>
    <name evidence="17" type="ORF">MYCFIDRAFT_208836</name>
</gene>
<keyword evidence="9" id="KW-0720">Serine protease</keyword>